<dbReference type="InterPro" id="IPR006170">
    <property type="entry name" value="PBP/GOBP"/>
</dbReference>
<protein>
    <submittedName>
        <fullName evidence="2">Uncharacterized protein</fullName>
    </submittedName>
</protein>
<accession>A0A194PWZ6</accession>
<evidence type="ECO:0000313" key="2">
    <source>
        <dbReference type="EMBL" id="KPI97538.1"/>
    </source>
</evidence>
<proteinExistence type="predicted"/>
<organism evidence="2 3">
    <name type="scientific">Papilio xuthus</name>
    <name type="common">Asian swallowtail butterfly</name>
    <dbReference type="NCBI Taxonomy" id="66420"/>
    <lineage>
        <taxon>Eukaryota</taxon>
        <taxon>Metazoa</taxon>
        <taxon>Ecdysozoa</taxon>
        <taxon>Arthropoda</taxon>
        <taxon>Hexapoda</taxon>
        <taxon>Insecta</taxon>
        <taxon>Pterygota</taxon>
        <taxon>Neoptera</taxon>
        <taxon>Endopterygota</taxon>
        <taxon>Lepidoptera</taxon>
        <taxon>Glossata</taxon>
        <taxon>Ditrysia</taxon>
        <taxon>Papilionoidea</taxon>
        <taxon>Papilionidae</taxon>
        <taxon>Papilioninae</taxon>
        <taxon>Papilio</taxon>
    </lineage>
</organism>
<dbReference type="Proteomes" id="UP000053268">
    <property type="component" value="Unassembled WGS sequence"/>
</dbReference>
<gene>
    <name evidence="2" type="ORF">RR46_07285</name>
</gene>
<reference evidence="2 3" key="1">
    <citation type="journal article" date="2015" name="Nat. Commun.">
        <title>Outbred genome sequencing and CRISPR/Cas9 gene editing in butterflies.</title>
        <authorList>
            <person name="Li X."/>
            <person name="Fan D."/>
            <person name="Zhang W."/>
            <person name="Liu G."/>
            <person name="Zhang L."/>
            <person name="Zhao L."/>
            <person name="Fang X."/>
            <person name="Chen L."/>
            <person name="Dong Y."/>
            <person name="Chen Y."/>
            <person name="Ding Y."/>
            <person name="Zhao R."/>
            <person name="Feng M."/>
            <person name="Zhu Y."/>
            <person name="Feng Y."/>
            <person name="Jiang X."/>
            <person name="Zhu D."/>
            <person name="Xiang H."/>
            <person name="Feng X."/>
            <person name="Li S."/>
            <person name="Wang J."/>
            <person name="Zhang G."/>
            <person name="Kronforst M.R."/>
            <person name="Wang W."/>
        </authorList>
    </citation>
    <scope>NUCLEOTIDE SEQUENCE [LARGE SCALE GENOMIC DNA]</scope>
    <source>
        <strain evidence="2">Ya'a_city_454_Px</strain>
        <tissue evidence="2">Whole body</tissue>
    </source>
</reference>
<dbReference type="SUPFAM" id="SSF47565">
    <property type="entry name" value="Insect pheromone/odorant-binding proteins"/>
    <property type="match status" value="1"/>
</dbReference>
<feature type="signal peptide" evidence="1">
    <location>
        <begin position="1"/>
        <end position="16"/>
    </location>
</feature>
<dbReference type="CDD" id="cd23992">
    <property type="entry name" value="PBP_GOBP"/>
    <property type="match status" value="1"/>
</dbReference>
<feature type="chain" id="PRO_5008263770" evidence="1">
    <location>
        <begin position="17"/>
        <end position="144"/>
    </location>
</feature>
<dbReference type="InterPro" id="IPR036728">
    <property type="entry name" value="PBP_GOBP_sf"/>
</dbReference>
<name>A0A194PWZ6_PAPXU</name>
<dbReference type="EMBL" id="KQ459589">
    <property type="protein sequence ID" value="KPI97538.1"/>
    <property type="molecule type" value="Genomic_DNA"/>
</dbReference>
<evidence type="ECO:0000256" key="1">
    <source>
        <dbReference type="SAM" id="SignalP"/>
    </source>
</evidence>
<dbReference type="AlphaFoldDB" id="A0A194PWZ6"/>
<evidence type="ECO:0000313" key="3">
    <source>
        <dbReference type="Proteomes" id="UP000053268"/>
    </source>
</evidence>
<keyword evidence="3" id="KW-1185">Reference proteome</keyword>
<dbReference type="GO" id="GO:0005549">
    <property type="term" value="F:odorant binding"/>
    <property type="evidence" value="ECO:0007669"/>
    <property type="project" value="InterPro"/>
</dbReference>
<keyword evidence="1" id="KW-0732">Signal</keyword>
<dbReference type="Pfam" id="PF01395">
    <property type="entry name" value="PBP_GOBP"/>
    <property type="match status" value="1"/>
</dbReference>
<sequence>MIRLLILYVTLPVALGKTDTRPVVNLPKDLADHMAKITYNCMLIFQTRSTAIKHFYELKFPDDEVTKQFLYCVCYSTYLADEDGHLTNIMLRLFDDSDYEEEVKKVFESCNKIKRRKAIRTLYDVVKCFHENSPVILGPPKIRY</sequence>
<dbReference type="Gene3D" id="1.10.238.20">
    <property type="entry name" value="Pheromone/general odorant binding protein domain"/>
    <property type="match status" value="1"/>
</dbReference>